<evidence type="ECO:0000256" key="12">
    <source>
        <dbReference type="SAM" id="MobiDB-lite"/>
    </source>
</evidence>
<evidence type="ECO:0000256" key="11">
    <source>
        <dbReference type="ARBA" id="ARBA00023136"/>
    </source>
</evidence>
<feature type="domain" description="Squalene epoxidase" evidence="15">
    <location>
        <begin position="1314"/>
        <end position="1577"/>
    </location>
</feature>
<evidence type="ECO:0000256" key="2">
    <source>
        <dbReference type="ARBA" id="ARBA00004154"/>
    </source>
</evidence>
<organism evidence="16 17">
    <name type="scientific">Purpureocillium lilacinum</name>
    <name type="common">Paecilomyces lilacinus</name>
    <dbReference type="NCBI Taxonomy" id="33203"/>
    <lineage>
        <taxon>Eukaryota</taxon>
        <taxon>Fungi</taxon>
        <taxon>Dikarya</taxon>
        <taxon>Ascomycota</taxon>
        <taxon>Pezizomycotina</taxon>
        <taxon>Sordariomycetes</taxon>
        <taxon>Hypocreomycetidae</taxon>
        <taxon>Hypocreales</taxon>
        <taxon>Ophiocordycipitaceae</taxon>
        <taxon>Purpureocillium</taxon>
    </lineage>
</organism>
<dbReference type="InterPro" id="IPR036188">
    <property type="entry name" value="FAD/NAD-bd_sf"/>
</dbReference>
<dbReference type="Pfam" id="PF01266">
    <property type="entry name" value="DAO"/>
    <property type="match status" value="1"/>
</dbReference>
<feature type="region of interest" description="Disordered" evidence="12">
    <location>
        <begin position="980"/>
        <end position="1006"/>
    </location>
</feature>
<dbReference type="PANTHER" id="PTHR10835">
    <property type="entry name" value="SQUALENE MONOOXYGENASE"/>
    <property type="match status" value="1"/>
</dbReference>
<feature type="region of interest" description="Disordered" evidence="12">
    <location>
        <begin position="846"/>
        <end position="865"/>
    </location>
</feature>
<keyword evidence="6 13" id="KW-0812">Transmembrane</keyword>
<feature type="transmembrane region" description="Helical" evidence="13">
    <location>
        <begin position="1592"/>
        <end position="1613"/>
    </location>
</feature>
<sequence length="1618" mass="177204">MASTNPVPSRAALNALRGVVLTTSCSVILLAEERRRRLKIARAAIDNARKLHTVRSNRGPIALTEGLAQWEGSFSGVGDDVLSVSSIPRPRTSTRRRRRRDEPTDPNPGDADIYKHSHDLQISRVARTSTSTTSTAALASLHAFVPDVINLESLRFASSNPTTRPRDGVLKLPKAFLNTAVDGAISAQSVQGTKLRNSSVPPLDGHATSNEANPPIKAVDPLDSARSYLIRSVQGSTASPPRPFYDEALVILDQLLRQSDISAAAQADVRERIDLATRVLQRLASFGLPIPRAARPIRATGVELLRLTTRDEPSRMVHALAALVPLCRDPLKAIVPCLGFIQESGSVKHLESLLSFLSDRKQSRLWMRGMLLYRMLARYGKLHGHFDSTMKLYQALQAAGLFKSIAVPHTTEYKIRRLMALMAAEAGNDAFLSREMQAIRKLAPDAHALDVQLQGRLIIRDAELGNWQLVHEQLKRVESGIDTTSADFQAVLIRITDVFAQTHTPNEVEAFVRALAATYQITPKYRWVYMVLDEHASRRQADAVFQWLQFCSDSGLPMDDAFIERFYARCRKYWSFSDTSIASLQQRLSAFSPRLQLVGEKTGVLAARWPRGKALTNVDAKDKSASSSALRKAVMELLDAKDGAQVDEAIALMRSAHDHGHDISDALTPVLMARLERGDDPNELIEEALRMGARIHDSAFNKATQMLSATGNLGGAAEMCRLAARENGNGQLLYNEYNFANLVFAYTGAARYRALNSLLCDFTSGEQWWHGSRTCKESVKLAMKTAAMRTVVQPKDKKPHRQALDQLDAALVHVKRCRSNRGHRRAVTEAFVRVIKNPPAPVLHEKATQKGAHIRGRTGGQLERSGEPSEHAARAVLAAAAALQSFNQARTRSGSTLNPAGDDAASRMMAQFQTSIGQWVSVGPDIVDELQQVHVEIREASLPGRPSHARTRARWFDAVVTGQTRREVIGRGAPQWRGFPLERAEGDPWTPEGAEEALRQPDGTDGGPLTGSTFGWAIFRLSTGLAWTVAGIKGTAAKRRHHYTTPDLSTWLEALCAPAIWATIYVEYLTDEWPPLIAVSFAASLSRRHIIPDGPLALDHLLSSGLRLRPRATPNATSMATATVSAAADAGLRRETYHEADVVVVGAGVFGCAAAYALAEQGRSVILLERWMREPDRIVGELLQPGGLAALKKLGLGHCVDGIDAVPCKGYNVIYHGEPSLIPYPPVDDAGDVPFKWSGSGTDGDGKRPEGRSFHHGRFITQLRKACLAHANITVVETEVTSTIRGEHSEQVLGVESRTTDPETGAKKPDYFFGQLTIIADGYDSKFRKQILGTKSVVKSKFYALELIDCPLPQENFGHVIIGNASPILLYQIGTHETRALFDVPQGLPEAAPAAGGVRGYIKNVAIPALPQAVRATAEKALEDGKIPRSMPNSWLPPTPQSQQGVVLLGDAFNMRHPLTGGGMTVAFNDALLLAELLHPSRVPNLEDPAVVRPALLDFYWRRKKYTSIINVLAQALYTLFAADDRQLRALQLGCFEYFQRGITDGPCGMLGGIIQMPSVLAYHFFSVAFVALWLNARTVMSGPLGPLKLPLALIDAILILWRASAVFLPLVFREGFR</sequence>
<keyword evidence="11 13" id="KW-0472">Membrane</keyword>
<keyword evidence="10" id="KW-0560">Oxidoreductase</keyword>
<reference evidence="16 17" key="1">
    <citation type="journal article" date="2024" name="Microbiol. Resour. Announc.">
        <title>Genome annotations for the ascomycete fungi Trichoderma harzianum, Trichoderma aggressivum, and Purpureocillium lilacinum.</title>
        <authorList>
            <person name="Beijen E.P.W."/>
            <person name="Ohm R.A."/>
        </authorList>
    </citation>
    <scope>NUCLEOTIDE SEQUENCE [LARGE SCALE GENOMIC DNA]</scope>
    <source>
        <strain evidence="16 17">CBS 150709</strain>
    </source>
</reference>
<dbReference type="Pfam" id="PF08491">
    <property type="entry name" value="SE"/>
    <property type="match status" value="1"/>
</dbReference>
<feature type="domain" description="FAD dependent oxidoreductase" evidence="14">
    <location>
        <begin position="1141"/>
        <end position="1170"/>
    </location>
</feature>
<proteinExistence type="inferred from homology"/>
<evidence type="ECO:0000256" key="10">
    <source>
        <dbReference type="ARBA" id="ARBA00023002"/>
    </source>
</evidence>
<evidence type="ECO:0000256" key="3">
    <source>
        <dbReference type="ARBA" id="ARBA00008802"/>
    </source>
</evidence>
<keyword evidence="5" id="KW-0285">Flavoprotein</keyword>
<comment type="caution">
    <text evidence="16">The sequence shown here is derived from an EMBL/GenBank/DDBJ whole genome shotgun (WGS) entry which is preliminary data.</text>
</comment>
<dbReference type="InterPro" id="IPR013698">
    <property type="entry name" value="Squalene_epoxidase"/>
</dbReference>
<evidence type="ECO:0000256" key="13">
    <source>
        <dbReference type="SAM" id="Phobius"/>
    </source>
</evidence>
<feature type="compositionally biased region" description="Polar residues" evidence="12">
    <location>
        <begin position="190"/>
        <end position="200"/>
    </location>
</feature>
<evidence type="ECO:0000256" key="5">
    <source>
        <dbReference type="ARBA" id="ARBA00022630"/>
    </source>
</evidence>
<dbReference type="PRINTS" id="PR00420">
    <property type="entry name" value="RNGMNOXGNASE"/>
</dbReference>
<dbReference type="EC" id="1.14.14.17" evidence="4"/>
<evidence type="ECO:0000259" key="14">
    <source>
        <dbReference type="Pfam" id="PF01266"/>
    </source>
</evidence>
<comment type="similarity">
    <text evidence="3">Belongs to the squalene monooxygenase family.</text>
</comment>
<keyword evidence="8" id="KW-0256">Endoplasmic reticulum</keyword>
<evidence type="ECO:0000256" key="8">
    <source>
        <dbReference type="ARBA" id="ARBA00022848"/>
    </source>
</evidence>
<keyword evidence="17" id="KW-1185">Reference proteome</keyword>
<dbReference type="PANTHER" id="PTHR10835:SF0">
    <property type="entry name" value="SQUALENE MONOOXYGENASE"/>
    <property type="match status" value="1"/>
</dbReference>
<comment type="subcellular location">
    <subcellularLocation>
        <location evidence="2">Microsome membrane</location>
        <topology evidence="2">Multi-pass membrane protein</topology>
    </subcellularLocation>
</comment>
<evidence type="ECO:0000256" key="6">
    <source>
        <dbReference type="ARBA" id="ARBA00022692"/>
    </source>
</evidence>
<evidence type="ECO:0000313" key="16">
    <source>
        <dbReference type="EMBL" id="KAK4091061.1"/>
    </source>
</evidence>
<evidence type="ECO:0000259" key="15">
    <source>
        <dbReference type="Pfam" id="PF08491"/>
    </source>
</evidence>
<evidence type="ECO:0000256" key="4">
    <source>
        <dbReference type="ARBA" id="ARBA00012312"/>
    </source>
</evidence>
<dbReference type="Proteomes" id="UP001287286">
    <property type="component" value="Unassembled WGS sequence"/>
</dbReference>
<keyword evidence="8" id="KW-0492">Microsome</keyword>
<feature type="region of interest" description="Disordered" evidence="12">
    <location>
        <begin position="85"/>
        <end position="114"/>
    </location>
</feature>
<protein>
    <recommendedName>
        <fullName evidence="4">squalene monooxygenase</fullName>
        <ecNumber evidence="4">1.14.14.17</ecNumber>
    </recommendedName>
</protein>
<gene>
    <name evidence="16" type="ORF">Purlil1_4641</name>
</gene>
<dbReference type="EMBL" id="JAWRVI010000013">
    <property type="protein sequence ID" value="KAK4091061.1"/>
    <property type="molecule type" value="Genomic_DNA"/>
</dbReference>
<dbReference type="InterPro" id="IPR040125">
    <property type="entry name" value="Squalene_monox"/>
</dbReference>
<evidence type="ECO:0000256" key="1">
    <source>
        <dbReference type="ARBA" id="ARBA00001974"/>
    </source>
</evidence>
<dbReference type="SUPFAM" id="SSF51905">
    <property type="entry name" value="FAD/NAD(P)-binding domain"/>
    <property type="match status" value="1"/>
</dbReference>
<evidence type="ECO:0000256" key="9">
    <source>
        <dbReference type="ARBA" id="ARBA00022989"/>
    </source>
</evidence>
<keyword evidence="9 13" id="KW-1133">Transmembrane helix</keyword>
<accession>A0ABR0C3U1</accession>
<keyword evidence="7" id="KW-0274">FAD</keyword>
<feature type="transmembrane region" description="Helical" evidence="13">
    <location>
        <begin position="1560"/>
        <end position="1577"/>
    </location>
</feature>
<dbReference type="Gene3D" id="3.50.50.60">
    <property type="entry name" value="FAD/NAD(P)-binding domain"/>
    <property type="match status" value="1"/>
</dbReference>
<dbReference type="InterPro" id="IPR006076">
    <property type="entry name" value="FAD-dep_OxRdtase"/>
</dbReference>
<evidence type="ECO:0000313" key="17">
    <source>
        <dbReference type="Proteomes" id="UP001287286"/>
    </source>
</evidence>
<feature type="region of interest" description="Disordered" evidence="12">
    <location>
        <begin position="190"/>
        <end position="216"/>
    </location>
</feature>
<name>A0ABR0C3U1_PURLI</name>
<evidence type="ECO:0000256" key="7">
    <source>
        <dbReference type="ARBA" id="ARBA00022827"/>
    </source>
</evidence>
<comment type="cofactor">
    <cofactor evidence="1">
        <name>FAD</name>
        <dbReference type="ChEBI" id="CHEBI:57692"/>
    </cofactor>
</comment>